<evidence type="ECO:0000313" key="1">
    <source>
        <dbReference type="EMBL" id="CAG8575344.1"/>
    </source>
</evidence>
<dbReference type="OrthoDB" id="2433158at2759"/>
<organism evidence="1 2">
    <name type="scientific">Racocetra fulgida</name>
    <dbReference type="NCBI Taxonomy" id="60492"/>
    <lineage>
        <taxon>Eukaryota</taxon>
        <taxon>Fungi</taxon>
        <taxon>Fungi incertae sedis</taxon>
        <taxon>Mucoromycota</taxon>
        <taxon>Glomeromycotina</taxon>
        <taxon>Glomeromycetes</taxon>
        <taxon>Diversisporales</taxon>
        <taxon>Gigasporaceae</taxon>
        <taxon>Racocetra</taxon>
    </lineage>
</organism>
<evidence type="ECO:0000313" key="2">
    <source>
        <dbReference type="Proteomes" id="UP000789396"/>
    </source>
</evidence>
<protein>
    <submittedName>
        <fullName evidence="1">19064_t:CDS:1</fullName>
    </submittedName>
</protein>
<feature type="non-terminal residue" evidence="1">
    <location>
        <position position="627"/>
    </location>
</feature>
<proteinExistence type="predicted"/>
<comment type="caution">
    <text evidence="1">The sequence shown here is derived from an EMBL/GenBank/DDBJ whole genome shotgun (WGS) entry which is preliminary data.</text>
</comment>
<dbReference type="Proteomes" id="UP000789396">
    <property type="component" value="Unassembled WGS sequence"/>
</dbReference>
<feature type="non-terminal residue" evidence="1">
    <location>
        <position position="1"/>
    </location>
</feature>
<keyword evidence="2" id="KW-1185">Reference proteome</keyword>
<dbReference type="EMBL" id="CAJVPZ010006577">
    <property type="protein sequence ID" value="CAG8575344.1"/>
    <property type="molecule type" value="Genomic_DNA"/>
</dbReference>
<reference evidence="1" key="1">
    <citation type="submission" date="2021-06" db="EMBL/GenBank/DDBJ databases">
        <authorList>
            <person name="Kallberg Y."/>
            <person name="Tangrot J."/>
            <person name="Rosling A."/>
        </authorList>
    </citation>
    <scope>NUCLEOTIDE SEQUENCE</scope>
    <source>
        <strain evidence="1">IN212</strain>
    </source>
</reference>
<accession>A0A9N9BSZ4</accession>
<gene>
    <name evidence="1" type="ORF">RFULGI_LOCUS5621</name>
</gene>
<name>A0A9N9BSZ4_9GLOM</name>
<dbReference type="AlphaFoldDB" id="A0A9N9BSZ4"/>
<sequence length="627" mass="74262">QERIKKDYSDVINKLESSIKDINSSKWKEYKKCFLSIQNSDKRPTDQPLIGKRLCERLYSIFNPQKILSQVKNSDQDKLEISDQEFVQNYLFNKEFDAYPNLKNEVIDLFRKEYFEWKDNFLLSVDELIKDSQTVQTMLKNFQTDLNKEKNKISENYFIKIFDKIKEKYNHNGYIDLSKLCFRSFLIKISVDRLEFQFQRVNKLSLGHVKPLDIQNNHSEITGQETRFHSNFEVGDCIIIENEKKLIVEIISNNRLKIEGCFSENILNKWHPFKIWPKTKLNRLIDIYADTYEKFPINPCIDNGKNKEPQLFIFLDCEQALIPIQIAIARENKLIPLYNGLDAPENYIINTENDDEDQTEKISYKISFGWYEGIFKYYDDRKIKAVSSMAITEEVIYVALDFEGIGSSERHPQEDVPKPARKDIKKEFEQKFQQIVAKEGIDNFISRIYSGEVDIYAWPMFNEMTWYTTLEKVKMKLDERESTYDNANYFDRSTGSEIPDDIFKVHEDNNELLHNNSKFVLSEDLKNKIISSPLPKDSQLLLYKNEDSDLVDISKILIKFFGEHIMKREDTAKDETWFNNLCIFLDCIVKRHHNRDHNCLTDHKCHFICQFDDKHSDQNPEGVCKHE</sequence>